<gene>
    <name evidence="1" type="primary">71</name>
    <name evidence="1" type="ORF">SEA_BEANS_71</name>
</gene>
<dbReference type="RefSeq" id="YP_009610012.1">
    <property type="nucleotide sequence ID" value="NC_041999.1"/>
</dbReference>
<accession>A0A222ZKN9</accession>
<dbReference type="OrthoDB" id="24308at10239"/>
<evidence type="ECO:0000313" key="1">
    <source>
        <dbReference type="EMBL" id="ASR84751.1"/>
    </source>
</evidence>
<reference evidence="1 2" key="1">
    <citation type="submission" date="2017-06" db="EMBL/GenBank/DDBJ databases">
        <authorList>
            <person name="Farren J.M."/>
            <person name="Feneis A.M."/>
            <person name="Firkus N.C."/>
            <person name="Flanders A.H."/>
            <person name="Ford M.A."/>
            <person name="Greenwaldt M.E."/>
            <person name="Htoo L.P."/>
            <person name="Johnson E.S."/>
            <person name="Kubacki D.C."/>
            <person name="Lee D.S."/>
            <person name="Revie H.B."/>
            <person name="Rossin C."/>
            <person name="Schommer E.M."/>
            <person name="Schroeder K.A."/>
            <person name="Struss M.J."/>
            <person name="Tarras A.R."/>
            <person name="Troje M.P."/>
            <person name="Urick M.N."/>
            <person name="Williams B.R."/>
            <person name="Witt A.Y."/>
            <person name="Bonilla J.A."/>
            <person name="Klyczek K."/>
            <person name="Garlena R.A."/>
            <person name="Russell D.A."/>
            <person name="Pope W.H."/>
            <person name="Jacobs-Sera D."/>
            <person name="Hendrix R.W."/>
            <person name="Hatfull G.F."/>
        </authorList>
    </citation>
    <scope>NUCLEOTIDE SEQUENCE [LARGE SCALE GENOMIC DNA]</scope>
</reference>
<proteinExistence type="predicted"/>
<dbReference type="KEGG" id="vg:40086090"/>
<evidence type="ECO:0000313" key="2">
    <source>
        <dbReference type="Proteomes" id="UP000222087"/>
    </source>
</evidence>
<dbReference type="GeneID" id="40086090"/>
<protein>
    <submittedName>
        <fullName evidence="1">Uncharacterized protein</fullName>
    </submittedName>
</protein>
<dbReference type="EMBL" id="MF324907">
    <property type="protein sequence ID" value="ASR84751.1"/>
    <property type="molecule type" value="Genomic_DNA"/>
</dbReference>
<sequence length="112" mass="12525">MNNRQREEKQMTIMKLTKTDDSYTARCGVWYCGNKQLIAEATEFAAAHPFPKSCRVNLTIDVDIAGRKYMYYGINVKLSADDSNGGANEAGLKRIAIFEKTAAKLGIELIEE</sequence>
<organism evidence="1 2">
    <name type="scientific">Arthrobacter phage Beans</name>
    <dbReference type="NCBI Taxonomy" id="2015815"/>
    <lineage>
        <taxon>Viruses</taxon>
        <taxon>Duplodnaviria</taxon>
        <taxon>Heunggongvirae</taxon>
        <taxon>Uroviricota</taxon>
        <taxon>Caudoviricetes</taxon>
        <taxon>Berryhillviridae</taxon>
        <taxon>Jawnskivirus</taxon>
        <taxon>Jawnskivirus beans</taxon>
        <taxon>Marthavirus beans</taxon>
    </lineage>
</organism>
<keyword evidence="2" id="KW-1185">Reference proteome</keyword>
<dbReference type="Proteomes" id="UP000222087">
    <property type="component" value="Segment"/>
</dbReference>
<name>A0A222ZKN9_9CAUD</name>